<sequence>MLAITYICGQLNAPVAQLAEFIRAMQNTKFSLQRIAEVHHEQDEDPSPEKTTIQDMRGRDLRLSGVYFQYGNKHAPLVLNNVNLTIPAGRMTAIVG</sequence>
<keyword evidence="3" id="KW-1133">Transmembrane helix</keyword>
<evidence type="ECO:0000256" key="3">
    <source>
        <dbReference type="ARBA" id="ARBA00022989"/>
    </source>
</evidence>
<organism evidence="5 6">
    <name type="scientific">Chitinophaga pinensis</name>
    <dbReference type="NCBI Taxonomy" id="79329"/>
    <lineage>
        <taxon>Bacteria</taxon>
        <taxon>Pseudomonadati</taxon>
        <taxon>Bacteroidota</taxon>
        <taxon>Chitinophagia</taxon>
        <taxon>Chitinophagales</taxon>
        <taxon>Chitinophagaceae</taxon>
        <taxon>Chitinophaga</taxon>
    </lineage>
</organism>
<name>A0A5C6LJQ4_9BACT</name>
<dbReference type="InterPro" id="IPR027417">
    <property type="entry name" value="P-loop_NTPase"/>
</dbReference>
<dbReference type="Gene3D" id="1.20.1560.10">
    <property type="entry name" value="ABC transporter type 1, transmembrane domain"/>
    <property type="match status" value="1"/>
</dbReference>
<dbReference type="InterPro" id="IPR036640">
    <property type="entry name" value="ABC1_TM_sf"/>
</dbReference>
<comment type="caution">
    <text evidence="5">The sequence shown here is derived from an EMBL/GenBank/DDBJ whole genome shotgun (WGS) entry which is preliminary data.</text>
</comment>
<dbReference type="RefSeq" id="WP_146308225.1">
    <property type="nucleotide sequence ID" value="NZ_VOHS01000068.1"/>
</dbReference>
<comment type="subcellular location">
    <subcellularLocation>
        <location evidence="1">Cell membrane</location>
        <topology evidence="1">Multi-pass membrane protein</topology>
    </subcellularLocation>
</comment>
<proteinExistence type="predicted"/>
<dbReference type="GO" id="GO:0005886">
    <property type="term" value="C:plasma membrane"/>
    <property type="evidence" value="ECO:0007669"/>
    <property type="project" value="UniProtKB-SubCell"/>
</dbReference>
<dbReference type="AlphaFoldDB" id="A0A5C6LJQ4"/>
<evidence type="ECO:0000313" key="5">
    <source>
        <dbReference type="EMBL" id="TWV92224.1"/>
    </source>
</evidence>
<evidence type="ECO:0008006" key="7">
    <source>
        <dbReference type="Google" id="ProtNLM"/>
    </source>
</evidence>
<keyword evidence="2" id="KW-0812">Transmembrane</keyword>
<keyword evidence="6" id="KW-1185">Reference proteome</keyword>
<reference evidence="5 6" key="1">
    <citation type="submission" date="2019-08" db="EMBL/GenBank/DDBJ databases">
        <title>Whole genome sequencing of chitin degrading bacteria Chitinophaga pinensis YS16.</title>
        <authorList>
            <person name="Singh R.P."/>
            <person name="Manchanda G."/>
            <person name="Maurya I.K."/>
            <person name="Joshi N.K."/>
            <person name="Srivastava A.K."/>
        </authorList>
    </citation>
    <scope>NUCLEOTIDE SEQUENCE [LARGE SCALE GENOMIC DNA]</scope>
    <source>
        <strain evidence="5 6">YS-16</strain>
    </source>
</reference>
<evidence type="ECO:0000256" key="2">
    <source>
        <dbReference type="ARBA" id="ARBA00022692"/>
    </source>
</evidence>
<evidence type="ECO:0000256" key="1">
    <source>
        <dbReference type="ARBA" id="ARBA00004651"/>
    </source>
</evidence>
<accession>A0A5C6LJQ4</accession>
<dbReference type="Proteomes" id="UP000318815">
    <property type="component" value="Unassembled WGS sequence"/>
</dbReference>
<dbReference type="Gene3D" id="3.40.50.300">
    <property type="entry name" value="P-loop containing nucleotide triphosphate hydrolases"/>
    <property type="match status" value="1"/>
</dbReference>
<evidence type="ECO:0000256" key="4">
    <source>
        <dbReference type="ARBA" id="ARBA00023136"/>
    </source>
</evidence>
<evidence type="ECO:0000313" key="6">
    <source>
        <dbReference type="Proteomes" id="UP000318815"/>
    </source>
</evidence>
<protein>
    <recommendedName>
        <fullName evidence="7">ABC transporter ATP-binding protein</fullName>
    </recommendedName>
</protein>
<gene>
    <name evidence="5" type="ORF">FEF09_28430</name>
</gene>
<keyword evidence="4" id="KW-0472">Membrane</keyword>
<dbReference type="EMBL" id="VOHS01000068">
    <property type="protein sequence ID" value="TWV92224.1"/>
    <property type="molecule type" value="Genomic_DNA"/>
</dbReference>
<dbReference type="GO" id="GO:0005524">
    <property type="term" value="F:ATP binding"/>
    <property type="evidence" value="ECO:0007669"/>
    <property type="project" value="InterPro"/>
</dbReference>
<dbReference type="SUPFAM" id="SSF52540">
    <property type="entry name" value="P-loop containing nucleoside triphosphate hydrolases"/>
    <property type="match status" value="1"/>
</dbReference>